<evidence type="ECO:0000256" key="4">
    <source>
        <dbReference type="ARBA" id="ARBA00023125"/>
    </source>
</evidence>
<name>A0A0D7EHI3_RHOPL</name>
<dbReference type="PRINTS" id="PR00039">
    <property type="entry name" value="HTHLYSR"/>
</dbReference>
<dbReference type="Gene3D" id="1.10.10.10">
    <property type="entry name" value="Winged helix-like DNA-binding domain superfamily/Winged helix DNA-binding domain"/>
    <property type="match status" value="1"/>
</dbReference>
<gene>
    <name evidence="7" type="ORF">OO17_21790</name>
</gene>
<organism evidence="7 8">
    <name type="scientific">Rhodopseudomonas palustris</name>
    <dbReference type="NCBI Taxonomy" id="1076"/>
    <lineage>
        <taxon>Bacteria</taxon>
        <taxon>Pseudomonadati</taxon>
        <taxon>Pseudomonadota</taxon>
        <taxon>Alphaproteobacteria</taxon>
        <taxon>Hyphomicrobiales</taxon>
        <taxon>Nitrobacteraceae</taxon>
        <taxon>Rhodopseudomonas</taxon>
    </lineage>
</organism>
<evidence type="ECO:0000259" key="6">
    <source>
        <dbReference type="PROSITE" id="PS50931"/>
    </source>
</evidence>
<keyword evidence="3" id="KW-0805">Transcription regulation</keyword>
<dbReference type="PANTHER" id="PTHR30537:SF1">
    <property type="entry name" value="HTH-TYPE TRANSCRIPTIONAL REGULATOR PGRR"/>
    <property type="match status" value="1"/>
</dbReference>
<dbReference type="GO" id="GO:0043565">
    <property type="term" value="F:sequence-specific DNA binding"/>
    <property type="evidence" value="ECO:0007669"/>
    <property type="project" value="TreeGrafter"/>
</dbReference>
<keyword evidence="4" id="KW-0238">DNA-binding</keyword>
<dbReference type="RefSeq" id="WP_044415529.1">
    <property type="nucleotide sequence ID" value="NZ_JXXE01000474.1"/>
</dbReference>
<dbReference type="CDD" id="cd08474">
    <property type="entry name" value="PBP2_CrgA_like_5"/>
    <property type="match status" value="1"/>
</dbReference>
<dbReference type="InterPro" id="IPR058163">
    <property type="entry name" value="LysR-type_TF_proteobact-type"/>
</dbReference>
<dbReference type="AlphaFoldDB" id="A0A0D7EHI3"/>
<dbReference type="Pfam" id="PF00126">
    <property type="entry name" value="HTH_1"/>
    <property type="match status" value="1"/>
</dbReference>
<evidence type="ECO:0000313" key="8">
    <source>
        <dbReference type="Proteomes" id="UP000032515"/>
    </source>
</evidence>
<protein>
    <submittedName>
        <fullName evidence="7">Transcriptional regulator</fullName>
    </submittedName>
</protein>
<evidence type="ECO:0000256" key="2">
    <source>
        <dbReference type="ARBA" id="ARBA00009437"/>
    </source>
</evidence>
<dbReference type="GO" id="GO:0003700">
    <property type="term" value="F:DNA-binding transcription factor activity"/>
    <property type="evidence" value="ECO:0007669"/>
    <property type="project" value="InterPro"/>
</dbReference>
<sequence>MAPPTLPHLVTFLAVARLLSFQKASSELNLSTSAVSHAIRTLEERLGVSLFNRTTRSVALTEAGEHLLGRLEPLLNDVGGVVDEMNLFRDRPSGRLRINTSRYAAHLVVVPLMARFLAAFPDITLDIVDDNGIVDIVGAGFDAGIRFLESVPEDMVVVPLGRDCRFAAVATPAWFEANGPVLHPNDLLPHECVRYRFPSGRIFRWEFEKDGQRIDLDVKGRVSVGDQDLALAAAIDGIGPAFIFEDVARDAIASGQLVRVLDDWCPRFAGPVLYYPQQRRVSSALRTFIDMALGHG</sequence>
<dbReference type="InterPro" id="IPR036390">
    <property type="entry name" value="WH_DNA-bd_sf"/>
</dbReference>
<dbReference type="SUPFAM" id="SSF53850">
    <property type="entry name" value="Periplasmic binding protein-like II"/>
    <property type="match status" value="1"/>
</dbReference>
<evidence type="ECO:0000256" key="5">
    <source>
        <dbReference type="ARBA" id="ARBA00023163"/>
    </source>
</evidence>
<dbReference type="SUPFAM" id="SSF46785">
    <property type="entry name" value="Winged helix' DNA-binding domain"/>
    <property type="match status" value="1"/>
</dbReference>
<dbReference type="InterPro" id="IPR005119">
    <property type="entry name" value="LysR_subst-bd"/>
</dbReference>
<dbReference type="Proteomes" id="UP000032515">
    <property type="component" value="Unassembled WGS sequence"/>
</dbReference>
<comment type="similarity">
    <text evidence="2">Belongs to the LysR transcriptional regulatory family.</text>
</comment>
<dbReference type="PATRIC" id="fig|1076.23.peg.5110"/>
<comment type="function">
    <text evidence="1">NodD regulates the expression of the nodABCFE genes which encode other nodulation proteins. NodD is also a negative regulator of its own expression. Binds flavonoids as inducers.</text>
</comment>
<dbReference type="InterPro" id="IPR000847">
    <property type="entry name" value="LysR_HTH_N"/>
</dbReference>
<dbReference type="PROSITE" id="PS50931">
    <property type="entry name" value="HTH_LYSR"/>
    <property type="match status" value="1"/>
</dbReference>
<dbReference type="PANTHER" id="PTHR30537">
    <property type="entry name" value="HTH-TYPE TRANSCRIPTIONAL REGULATOR"/>
    <property type="match status" value="1"/>
</dbReference>
<dbReference type="Pfam" id="PF03466">
    <property type="entry name" value="LysR_substrate"/>
    <property type="match status" value="1"/>
</dbReference>
<evidence type="ECO:0000256" key="1">
    <source>
        <dbReference type="ARBA" id="ARBA00003502"/>
    </source>
</evidence>
<reference evidence="7 8" key="1">
    <citation type="submission" date="2014-11" db="EMBL/GenBank/DDBJ databases">
        <title>Genomics and ecophysiology of heterotrophic nitrogen fixing bacteria isolated from estuarine surface water.</title>
        <authorList>
            <person name="Bentzon-Tilia M."/>
            <person name="Severin I."/>
            <person name="Hansen L.H."/>
            <person name="Riemann L."/>
        </authorList>
    </citation>
    <scope>NUCLEOTIDE SEQUENCE [LARGE SCALE GENOMIC DNA]</scope>
    <source>
        <strain evidence="7 8">BAL398</strain>
    </source>
</reference>
<dbReference type="Gene3D" id="3.40.190.290">
    <property type="match status" value="1"/>
</dbReference>
<feature type="domain" description="HTH lysR-type" evidence="6">
    <location>
        <begin position="4"/>
        <end position="61"/>
    </location>
</feature>
<evidence type="ECO:0000256" key="3">
    <source>
        <dbReference type="ARBA" id="ARBA00023015"/>
    </source>
</evidence>
<evidence type="ECO:0000313" key="7">
    <source>
        <dbReference type="EMBL" id="KIZ38992.1"/>
    </source>
</evidence>
<dbReference type="GO" id="GO:0006351">
    <property type="term" value="P:DNA-templated transcription"/>
    <property type="evidence" value="ECO:0007669"/>
    <property type="project" value="TreeGrafter"/>
</dbReference>
<dbReference type="FunFam" id="1.10.10.10:FF:000001">
    <property type="entry name" value="LysR family transcriptional regulator"/>
    <property type="match status" value="1"/>
</dbReference>
<dbReference type="EMBL" id="JXXE01000474">
    <property type="protein sequence ID" value="KIZ38992.1"/>
    <property type="molecule type" value="Genomic_DNA"/>
</dbReference>
<dbReference type="OrthoDB" id="9813056at2"/>
<dbReference type="InterPro" id="IPR036388">
    <property type="entry name" value="WH-like_DNA-bd_sf"/>
</dbReference>
<proteinExistence type="inferred from homology"/>
<keyword evidence="5" id="KW-0804">Transcription</keyword>
<accession>A0A0D7EHI3</accession>
<comment type="caution">
    <text evidence="7">The sequence shown here is derived from an EMBL/GenBank/DDBJ whole genome shotgun (WGS) entry which is preliminary data.</text>
</comment>